<proteinExistence type="predicted"/>
<accession>A0ABN2J6M4</accession>
<organism evidence="1 2">
    <name type="scientific">Fodinicola feengrottensis</name>
    <dbReference type="NCBI Taxonomy" id="435914"/>
    <lineage>
        <taxon>Bacteria</taxon>
        <taxon>Bacillati</taxon>
        <taxon>Actinomycetota</taxon>
        <taxon>Actinomycetes</taxon>
        <taxon>Mycobacteriales</taxon>
        <taxon>Fodinicola</taxon>
    </lineage>
</organism>
<sequence>MVVPHGPPTGLYLVPVKCVLDQIQTSPDGQDGKAAGPAGCVDEARRATVPEWVDAAVALDVTLMPTNMMIANRAANNETTYGLFPLVMLTSQVRVEQACATPGYARETSLIQV</sequence>
<reference evidence="1 2" key="1">
    <citation type="journal article" date="2019" name="Int. J. Syst. Evol. Microbiol.">
        <title>The Global Catalogue of Microorganisms (GCM) 10K type strain sequencing project: providing services to taxonomists for standard genome sequencing and annotation.</title>
        <authorList>
            <consortium name="The Broad Institute Genomics Platform"/>
            <consortium name="The Broad Institute Genome Sequencing Center for Infectious Disease"/>
            <person name="Wu L."/>
            <person name="Ma J."/>
        </authorList>
    </citation>
    <scope>NUCLEOTIDE SEQUENCE [LARGE SCALE GENOMIC DNA]</scope>
    <source>
        <strain evidence="1 2">JCM 14718</strain>
    </source>
</reference>
<evidence type="ECO:0000313" key="2">
    <source>
        <dbReference type="Proteomes" id="UP001500618"/>
    </source>
</evidence>
<evidence type="ECO:0000313" key="1">
    <source>
        <dbReference type="EMBL" id="GAA1719056.1"/>
    </source>
</evidence>
<gene>
    <name evidence="1" type="ORF">GCM10009765_79310</name>
</gene>
<dbReference type="EMBL" id="BAAANY010000043">
    <property type="protein sequence ID" value="GAA1719056.1"/>
    <property type="molecule type" value="Genomic_DNA"/>
</dbReference>
<protein>
    <submittedName>
        <fullName evidence="1">Uncharacterized protein</fullName>
    </submittedName>
</protein>
<dbReference type="Proteomes" id="UP001500618">
    <property type="component" value="Unassembled WGS sequence"/>
</dbReference>
<keyword evidence="2" id="KW-1185">Reference proteome</keyword>
<comment type="caution">
    <text evidence="1">The sequence shown here is derived from an EMBL/GenBank/DDBJ whole genome shotgun (WGS) entry which is preliminary data.</text>
</comment>
<name>A0ABN2J6M4_9ACTN</name>